<evidence type="ECO:0000313" key="4">
    <source>
        <dbReference type="EMBL" id="GEM49604.1"/>
    </source>
</evidence>
<dbReference type="PROSITE" id="PS00409">
    <property type="entry name" value="PROKAR_NTER_METHYL"/>
    <property type="match status" value="1"/>
</dbReference>
<keyword evidence="3" id="KW-0812">Transmembrane</keyword>
<dbReference type="RefSeq" id="WP_146890445.1">
    <property type="nucleotide sequence ID" value="NZ_BJXB01000038.1"/>
</dbReference>
<protein>
    <recommendedName>
        <fullName evidence="6">Prepilin-type N-terminal cleavage/methylation domain-containing protein</fullName>
    </recommendedName>
</protein>
<evidence type="ECO:0008006" key="6">
    <source>
        <dbReference type="Google" id="ProtNLM"/>
    </source>
</evidence>
<accession>A0A511N9U4</accession>
<gene>
    <name evidence="4" type="ORF">DC3_52390</name>
</gene>
<keyword evidence="5" id="KW-1185">Reference proteome</keyword>
<feature type="transmembrane region" description="Helical" evidence="3">
    <location>
        <begin position="7"/>
        <end position="28"/>
    </location>
</feature>
<proteinExistence type="predicted"/>
<reference evidence="4 5" key="1">
    <citation type="submission" date="2019-07" db="EMBL/GenBank/DDBJ databases">
        <title>Whole genome shotgun sequence of Deinococcus cellulosilyticus NBRC 106333.</title>
        <authorList>
            <person name="Hosoyama A."/>
            <person name="Uohara A."/>
            <person name="Ohji S."/>
            <person name="Ichikawa N."/>
        </authorList>
    </citation>
    <scope>NUCLEOTIDE SEQUENCE [LARGE SCALE GENOMIC DNA]</scope>
    <source>
        <strain evidence="4 5">NBRC 106333</strain>
    </source>
</reference>
<keyword evidence="3" id="KW-1133">Transmembrane helix</keyword>
<evidence type="ECO:0000256" key="2">
    <source>
        <dbReference type="ARBA" id="ARBA00023237"/>
    </source>
</evidence>
<name>A0A511N9U4_DEIC1</name>
<keyword evidence="3" id="KW-0472">Membrane</keyword>
<dbReference type="AlphaFoldDB" id="A0A511N9U4"/>
<dbReference type="NCBIfam" id="TIGR02532">
    <property type="entry name" value="IV_pilin_GFxxxE"/>
    <property type="match status" value="1"/>
</dbReference>
<dbReference type="Pfam" id="PF07963">
    <property type="entry name" value="N_methyl"/>
    <property type="match status" value="1"/>
</dbReference>
<evidence type="ECO:0000256" key="1">
    <source>
        <dbReference type="ARBA" id="ARBA00004442"/>
    </source>
</evidence>
<organism evidence="4 5">
    <name type="scientific">Deinococcus cellulosilyticus (strain DSM 18568 / NBRC 106333 / KACC 11606 / 5516J-15)</name>
    <dbReference type="NCBI Taxonomy" id="1223518"/>
    <lineage>
        <taxon>Bacteria</taxon>
        <taxon>Thermotogati</taxon>
        <taxon>Deinococcota</taxon>
        <taxon>Deinococci</taxon>
        <taxon>Deinococcales</taxon>
        <taxon>Deinococcaceae</taxon>
        <taxon>Deinococcus</taxon>
    </lineage>
</organism>
<evidence type="ECO:0000313" key="5">
    <source>
        <dbReference type="Proteomes" id="UP000321306"/>
    </source>
</evidence>
<comment type="subcellular location">
    <subcellularLocation>
        <location evidence="1">Cell outer membrane</location>
    </subcellularLocation>
</comment>
<comment type="caution">
    <text evidence="4">The sequence shown here is derived from an EMBL/GenBank/DDBJ whole genome shotgun (WGS) entry which is preliminary data.</text>
</comment>
<dbReference type="InterPro" id="IPR012902">
    <property type="entry name" value="N_methyl_site"/>
</dbReference>
<sequence>MQQRRSGFTLLEILIALGIVGVLLTLLMKFTVSVNGTSQDLQDRITVTDATRRLSELVTQELRSTAFGVVASQPYAPASNQISVLRPVPGSGNAVVGIGVVPATGFETSTSITTFTGNLASVPAGTYMVLLSGPAARLLRTTAATTAGTTQVFSHGSCQNVLGATSATVSLVTPIGYRYDAAGRVLYEKRGSSAETIMAWNVSQFSLAYTYVNTSTSAETTSSTFSGITTGSGSFQSVLRRITLTVGMEEDGKSQVLTNTINLTSPIGLNITNYTECTT</sequence>
<dbReference type="EMBL" id="BJXB01000038">
    <property type="protein sequence ID" value="GEM49604.1"/>
    <property type="molecule type" value="Genomic_DNA"/>
</dbReference>
<keyword evidence="2" id="KW-0998">Cell outer membrane</keyword>
<evidence type="ECO:0000256" key="3">
    <source>
        <dbReference type="SAM" id="Phobius"/>
    </source>
</evidence>
<dbReference type="OrthoDB" id="25012at2"/>
<dbReference type="GO" id="GO:0009279">
    <property type="term" value="C:cell outer membrane"/>
    <property type="evidence" value="ECO:0007669"/>
    <property type="project" value="UniProtKB-SubCell"/>
</dbReference>
<dbReference type="Proteomes" id="UP000321306">
    <property type="component" value="Unassembled WGS sequence"/>
</dbReference>